<gene>
    <name evidence="2" type="ORF">JOC58_000085</name>
</gene>
<accession>A0ABU1ISH3</accession>
<evidence type="ECO:0000313" key="2">
    <source>
        <dbReference type="EMBL" id="MDR6242201.1"/>
    </source>
</evidence>
<keyword evidence="3" id="KW-1185">Reference proteome</keyword>
<feature type="transmembrane region" description="Helical" evidence="1">
    <location>
        <begin position="59"/>
        <end position="79"/>
    </location>
</feature>
<protein>
    <recommendedName>
        <fullName evidence="4">HPP family protein</fullName>
    </recommendedName>
</protein>
<keyword evidence="1" id="KW-1133">Transmembrane helix</keyword>
<evidence type="ECO:0000313" key="3">
    <source>
        <dbReference type="Proteomes" id="UP001185028"/>
    </source>
</evidence>
<feature type="transmembrane region" description="Helical" evidence="1">
    <location>
        <begin position="251"/>
        <end position="270"/>
    </location>
</feature>
<dbReference type="EMBL" id="JAVDQH010000001">
    <property type="protein sequence ID" value="MDR6242201.1"/>
    <property type="molecule type" value="Genomic_DNA"/>
</dbReference>
<feature type="transmembrane region" description="Helical" evidence="1">
    <location>
        <begin position="160"/>
        <end position="181"/>
    </location>
</feature>
<feature type="transmembrane region" description="Helical" evidence="1">
    <location>
        <begin position="14"/>
        <end position="33"/>
    </location>
</feature>
<feature type="transmembrane region" description="Helical" evidence="1">
    <location>
        <begin position="276"/>
        <end position="297"/>
    </location>
</feature>
<proteinExistence type="predicted"/>
<evidence type="ECO:0008006" key="4">
    <source>
        <dbReference type="Google" id="ProtNLM"/>
    </source>
</evidence>
<keyword evidence="1" id="KW-0472">Membrane</keyword>
<feature type="transmembrane region" description="Helical" evidence="1">
    <location>
        <begin position="128"/>
        <end position="148"/>
    </location>
</feature>
<evidence type="ECO:0000256" key="1">
    <source>
        <dbReference type="SAM" id="Phobius"/>
    </source>
</evidence>
<organism evidence="2 3">
    <name type="scientific">Paenibacillus hunanensis</name>
    <dbReference type="NCBI Taxonomy" id="539262"/>
    <lineage>
        <taxon>Bacteria</taxon>
        <taxon>Bacillati</taxon>
        <taxon>Bacillota</taxon>
        <taxon>Bacilli</taxon>
        <taxon>Bacillales</taxon>
        <taxon>Paenibacillaceae</taxon>
        <taxon>Paenibacillus</taxon>
    </lineage>
</organism>
<reference evidence="2 3" key="1">
    <citation type="submission" date="2023-07" db="EMBL/GenBank/DDBJ databases">
        <title>Genomic Encyclopedia of Type Strains, Phase IV (KMG-IV): sequencing the most valuable type-strain genomes for metagenomic binning, comparative biology and taxonomic classification.</title>
        <authorList>
            <person name="Goeker M."/>
        </authorList>
    </citation>
    <scope>NUCLEOTIDE SEQUENCE [LARGE SCALE GENOMIC DNA]</scope>
    <source>
        <strain evidence="2 3">DSM 22170</strain>
    </source>
</reference>
<name>A0ABU1ISH3_9BACL</name>
<feature type="transmembrane region" description="Helical" evidence="1">
    <location>
        <begin position="86"/>
        <end position="108"/>
    </location>
</feature>
<dbReference type="Proteomes" id="UP001185028">
    <property type="component" value="Unassembled WGS sequence"/>
</dbReference>
<dbReference type="RefSeq" id="WP_188774688.1">
    <property type="nucleotide sequence ID" value="NZ_BMMB01000003.1"/>
</dbReference>
<feature type="transmembrane region" description="Helical" evidence="1">
    <location>
        <begin position="213"/>
        <end position="230"/>
    </location>
</feature>
<comment type="caution">
    <text evidence="2">The sequence shown here is derived from an EMBL/GenBank/DDBJ whole genome shotgun (WGS) entry which is preliminary data.</text>
</comment>
<sequence>MNAVDSKSYQPGRIAYVIAITFILFMVGLAEFLQRSEIILPEVAAMAIAMWVYREPGWIRRPSVIFIAPTVTAMMGLIINQFQIAFTVKVILTLIAMMLFLRAIRSNFAPAIATGLLPLAVHTEDGGLVWIVLSFTLILMAVVVVLQLHKNLPASSMIQYKYMIIFLAIALCWLGICWIMGNEQLAVIPPLFVVVYESLQKQSYSVKIAGKQVLTLTLSATIGTTMLLELDSQLLATLIDMLSIIVISRLFHIRIPALYAIPLLTFIFPIDKVELLPLFVFCASLFMLSLVLLYKLMEKKVFEHKYQA</sequence>
<keyword evidence="1" id="KW-0812">Transmembrane</keyword>